<dbReference type="PROSITE" id="PS51186">
    <property type="entry name" value="GNAT"/>
    <property type="match status" value="1"/>
</dbReference>
<evidence type="ECO:0000256" key="4">
    <source>
        <dbReference type="ARBA" id="ARBA00023315"/>
    </source>
</evidence>
<dbReference type="SUPFAM" id="SSF55729">
    <property type="entry name" value="Acyl-CoA N-acyltransferases (Nat)"/>
    <property type="match status" value="1"/>
</dbReference>
<dbReference type="PANTHER" id="PTHR43420:SF44">
    <property type="entry name" value="ACETYLTRANSFERASE YPEA"/>
    <property type="match status" value="1"/>
</dbReference>
<evidence type="ECO:0000313" key="6">
    <source>
        <dbReference type="EMBL" id="RIE15095.1"/>
    </source>
</evidence>
<keyword evidence="3 6" id="KW-0808">Transferase</keyword>
<keyword evidence="8" id="KW-1185">Reference proteome</keyword>
<dbReference type="CDD" id="cd04301">
    <property type="entry name" value="NAT_SF"/>
    <property type="match status" value="1"/>
</dbReference>
<dbReference type="Gene3D" id="3.40.630.30">
    <property type="match status" value="1"/>
</dbReference>
<dbReference type="Pfam" id="PF00583">
    <property type="entry name" value="Acetyltransf_1"/>
    <property type="match status" value="1"/>
</dbReference>
<protein>
    <submittedName>
        <fullName evidence="6">Ribosomal-protein-alanine N-acetyltransferase</fullName>
    </submittedName>
</protein>
<evidence type="ECO:0000256" key="3">
    <source>
        <dbReference type="ARBA" id="ARBA00022679"/>
    </source>
</evidence>
<dbReference type="InterPro" id="IPR016181">
    <property type="entry name" value="Acyl_CoA_acyltransferase"/>
</dbReference>
<dbReference type="AlphaFoldDB" id="A0A398DIV6"/>
<dbReference type="PANTHER" id="PTHR43420">
    <property type="entry name" value="ACETYLTRANSFERASE"/>
    <property type="match status" value="1"/>
</dbReference>
<dbReference type="GO" id="GO:0008080">
    <property type="term" value="F:N-acetyltransferase activity"/>
    <property type="evidence" value="ECO:0007669"/>
    <property type="project" value="InterPro"/>
</dbReference>
<dbReference type="InterPro" id="IPR006464">
    <property type="entry name" value="AcTrfase_RimI/Ard1"/>
</dbReference>
<name>A0A398DIV6_9BACT</name>
<reference evidence="8 9" key="1">
    <citation type="submission" date="2018-09" db="EMBL/GenBank/DDBJ databases">
        <title>Discovery and Ecogenomic Context for Candidatus Cryosericales, a Global Caldiserica Order Active in Thawing Permafrost.</title>
        <authorList>
            <person name="Martinez M.A."/>
            <person name="Woodcroft B.J."/>
            <person name="Ignacio Espinoza J.C."/>
            <person name="Zayed A."/>
            <person name="Singleton C.M."/>
            <person name="Boyd J."/>
            <person name="Li Y.-F."/>
            <person name="Purvine S."/>
            <person name="Maughan H."/>
            <person name="Hodgkins S.B."/>
            <person name="Anderson D."/>
            <person name="Sederholm M."/>
            <person name="Temperton B."/>
            <person name="Saleska S.R."/>
            <person name="Tyson G.W."/>
            <person name="Rich V.I."/>
        </authorList>
    </citation>
    <scope>NUCLEOTIDE SEQUENCE [LARGE SCALE GENOMIC DNA]</scope>
    <source>
        <strain evidence="7 8">SMC2</strain>
        <strain evidence="6 9">SMC3</strain>
    </source>
</reference>
<evidence type="ECO:0000313" key="8">
    <source>
        <dbReference type="Proteomes" id="UP000265724"/>
    </source>
</evidence>
<proteinExistence type="inferred from homology"/>
<evidence type="ECO:0000256" key="1">
    <source>
        <dbReference type="ARBA" id="ARBA00005395"/>
    </source>
</evidence>
<dbReference type="Proteomes" id="UP000266042">
    <property type="component" value="Unassembled WGS sequence"/>
</dbReference>
<evidence type="ECO:0000256" key="2">
    <source>
        <dbReference type="ARBA" id="ARBA00022490"/>
    </source>
</evidence>
<dbReference type="InterPro" id="IPR050680">
    <property type="entry name" value="YpeA/RimI_acetyltransf"/>
</dbReference>
<dbReference type="NCBIfam" id="TIGR01575">
    <property type="entry name" value="rimI"/>
    <property type="match status" value="1"/>
</dbReference>
<gene>
    <name evidence="6" type="primary">rimI</name>
    <name evidence="7" type="ORF">SMC2_00690</name>
    <name evidence="6" type="ORF">SMC3_00285</name>
</gene>
<accession>A0A398DIV6</accession>
<dbReference type="EMBL" id="QXIW01000002">
    <property type="protein sequence ID" value="RIE15095.1"/>
    <property type="molecule type" value="Genomic_DNA"/>
</dbReference>
<dbReference type="InterPro" id="IPR000182">
    <property type="entry name" value="GNAT_dom"/>
</dbReference>
<keyword evidence="4" id="KW-0012">Acyltransferase</keyword>
<comment type="caution">
    <text evidence="6">The sequence shown here is derived from an EMBL/GenBank/DDBJ whole genome shotgun (WGS) entry which is preliminary data.</text>
</comment>
<dbReference type="EMBL" id="QXIX01000005">
    <property type="protein sequence ID" value="RIE15543.1"/>
    <property type="molecule type" value="Genomic_DNA"/>
</dbReference>
<evidence type="ECO:0000313" key="7">
    <source>
        <dbReference type="EMBL" id="RIE15543.1"/>
    </source>
</evidence>
<keyword evidence="2" id="KW-0963">Cytoplasm</keyword>
<organism evidence="6 9">
    <name type="scientific">Candidatus Cryosericum hinesii</name>
    <dbReference type="NCBI Taxonomy" id="2290915"/>
    <lineage>
        <taxon>Bacteria</taxon>
        <taxon>Pseudomonadati</taxon>
        <taxon>Caldisericota/Cryosericota group</taxon>
        <taxon>Candidatus Cryosericota</taxon>
        <taxon>Candidatus Cryosericia</taxon>
        <taxon>Candidatus Cryosericales</taxon>
        <taxon>Candidatus Cryosericaceae</taxon>
        <taxon>Candidatus Cryosericum</taxon>
    </lineage>
</organism>
<feature type="domain" description="N-acetyltransferase" evidence="5">
    <location>
        <begin position="23"/>
        <end position="168"/>
    </location>
</feature>
<evidence type="ECO:0000313" key="9">
    <source>
        <dbReference type="Proteomes" id="UP000266042"/>
    </source>
</evidence>
<evidence type="ECO:0000259" key="5">
    <source>
        <dbReference type="PROSITE" id="PS51186"/>
    </source>
</evidence>
<comment type="similarity">
    <text evidence="1">Belongs to the acetyltransferase family. RimI subfamily.</text>
</comment>
<dbReference type="Proteomes" id="UP000265724">
    <property type="component" value="Unassembled WGS sequence"/>
</dbReference>
<sequence>MPPQHGGIVRSPEGGVVTSAPSIIVRAASVRDLKAIWAIEEASYAAPWPKETFFVDITFNADAKYFVATVDRRIVGFIGGWFKEGQLHIVNVATHPSSRGSGVAKQLVLFLLDLARDLKMRSAFLEVRRSNVAAQKLYEGLGFGVTDLRPMYYPDNMEDGLVMTKELCSAHTGN</sequence>